<feature type="compositionally biased region" description="Basic and acidic residues" evidence="8">
    <location>
        <begin position="326"/>
        <end position="372"/>
    </location>
</feature>
<reference evidence="9 10" key="1">
    <citation type="submission" date="2019-02" db="EMBL/GenBank/DDBJ databases">
        <title>Genome sequencing of the rare red list fungi Hericium alpestre (H. flagellum).</title>
        <authorList>
            <person name="Buettner E."/>
            <person name="Kellner H."/>
        </authorList>
    </citation>
    <scope>NUCLEOTIDE SEQUENCE [LARGE SCALE GENOMIC DNA]</scope>
    <source>
        <strain evidence="9 10">DSM 108284</strain>
    </source>
</reference>
<dbReference type="AlphaFoldDB" id="A0A4Y9ZTG8"/>
<dbReference type="PANTHER" id="PTHR33911">
    <property type="entry name" value="RRNA-PROCESSING PROTEIN EFG1"/>
    <property type="match status" value="1"/>
</dbReference>
<feature type="region of interest" description="Disordered" evidence="8">
    <location>
        <begin position="1"/>
        <end position="41"/>
    </location>
</feature>
<dbReference type="Proteomes" id="UP000298061">
    <property type="component" value="Unassembled WGS sequence"/>
</dbReference>
<evidence type="ECO:0000256" key="7">
    <source>
        <dbReference type="ARBA" id="ARBA00023242"/>
    </source>
</evidence>
<comment type="caution">
    <text evidence="9">The sequence shown here is derived from an EMBL/GenBank/DDBJ whole genome shotgun (WGS) entry which is preliminary data.</text>
</comment>
<evidence type="ECO:0000256" key="5">
    <source>
        <dbReference type="ARBA" id="ARBA00022552"/>
    </source>
</evidence>
<dbReference type="InterPro" id="IPR019310">
    <property type="entry name" value="Efg1"/>
</dbReference>
<keyword evidence="7" id="KW-0539">Nucleus</keyword>
<feature type="compositionally biased region" description="Acidic residues" evidence="8">
    <location>
        <begin position="261"/>
        <end position="299"/>
    </location>
</feature>
<feature type="compositionally biased region" description="Basic and acidic residues" evidence="8">
    <location>
        <begin position="225"/>
        <end position="241"/>
    </location>
</feature>
<evidence type="ECO:0000313" key="10">
    <source>
        <dbReference type="Proteomes" id="UP000298061"/>
    </source>
</evidence>
<gene>
    <name evidence="9" type="ORF">EWM64_g6688</name>
</gene>
<feature type="compositionally biased region" description="Basic and acidic residues" evidence="8">
    <location>
        <begin position="21"/>
        <end position="31"/>
    </location>
</feature>
<name>A0A4Y9ZTG8_9AGAM</name>
<feature type="region of interest" description="Disordered" evidence="8">
    <location>
        <begin position="214"/>
        <end position="385"/>
    </location>
</feature>
<keyword evidence="6" id="KW-0175">Coiled coil</keyword>
<feature type="compositionally biased region" description="Basic and acidic residues" evidence="8">
    <location>
        <begin position="251"/>
        <end position="260"/>
    </location>
</feature>
<evidence type="ECO:0000256" key="3">
    <source>
        <dbReference type="ARBA" id="ARBA00018689"/>
    </source>
</evidence>
<dbReference type="GO" id="GO:0005730">
    <property type="term" value="C:nucleolus"/>
    <property type="evidence" value="ECO:0007669"/>
    <property type="project" value="UniProtKB-SubCell"/>
</dbReference>
<dbReference type="GO" id="GO:0030688">
    <property type="term" value="C:preribosome, small subunit precursor"/>
    <property type="evidence" value="ECO:0007669"/>
    <property type="project" value="TreeGrafter"/>
</dbReference>
<dbReference type="OrthoDB" id="47732at2759"/>
<proteinExistence type="inferred from homology"/>
<accession>A0A4Y9ZTG8</accession>
<dbReference type="InterPro" id="IPR050786">
    <property type="entry name" value="EFG1_rRNA-proc"/>
</dbReference>
<comment type="similarity">
    <text evidence="2">Belongs to the EFG1 family.</text>
</comment>
<dbReference type="GO" id="GO:0000462">
    <property type="term" value="P:maturation of SSU-rRNA from tricistronic rRNA transcript (SSU-rRNA, 5.8S rRNA, LSU-rRNA)"/>
    <property type="evidence" value="ECO:0007669"/>
    <property type="project" value="TreeGrafter"/>
</dbReference>
<protein>
    <recommendedName>
        <fullName evidence="3">rRNA-processing protein EFG1</fullName>
    </recommendedName>
    <alternativeName>
        <fullName evidence="4">rRNA-processing protein efg1</fullName>
    </alternativeName>
</protein>
<feature type="compositionally biased region" description="Acidic residues" evidence="8">
    <location>
        <begin position="375"/>
        <end position="385"/>
    </location>
</feature>
<evidence type="ECO:0000256" key="2">
    <source>
        <dbReference type="ARBA" id="ARBA00006916"/>
    </source>
</evidence>
<dbReference type="EMBL" id="SFCI01000944">
    <property type="protein sequence ID" value="TFY77323.1"/>
    <property type="molecule type" value="Genomic_DNA"/>
</dbReference>
<dbReference type="PANTHER" id="PTHR33911:SF1">
    <property type="entry name" value="RRNA-PROCESSING PROTEIN EFG1"/>
    <property type="match status" value="1"/>
</dbReference>
<evidence type="ECO:0000256" key="1">
    <source>
        <dbReference type="ARBA" id="ARBA00004604"/>
    </source>
</evidence>
<keyword evidence="5" id="KW-0698">rRNA processing</keyword>
<evidence type="ECO:0000256" key="8">
    <source>
        <dbReference type="SAM" id="MobiDB-lite"/>
    </source>
</evidence>
<evidence type="ECO:0000313" key="9">
    <source>
        <dbReference type="EMBL" id="TFY77323.1"/>
    </source>
</evidence>
<sequence>MPPTRTRDPAIAGEGSVSADAESKSNEDASPKHWRRKKDPIPGVSKLKAAIRQTRRLLAKDKLAADVRVETERRLKSLETDLANAQVAKKERNLAVRYHRVKFFGAFYRIYVVDLAELRQDRQKLTRKIKQTKKQLAADDLSRKARKSLESILFELRVDVHYVLNYPKTEKYISLFPPEVRHTPGAYPVHSVTSEEKTITDARREELRDWIRPKMQAGEMSAEPETLHADGESRSSKKEANELNGKGKAKKGGEKGKEAMEDADEDEDEDEEEDDSGGSEGEDVDMQNVEDDSESEPEPEPVQVKAKSKTKLDPASGQAKSKITKPSKEPLKTEKVAKPEKKAPKPEKKIARPEKKVAKSERQAAKPEKKVSTIEADDFFGSDSN</sequence>
<organism evidence="9 10">
    <name type="scientific">Hericium alpestre</name>
    <dbReference type="NCBI Taxonomy" id="135208"/>
    <lineage>
        <taxon>Eukaryota</taxon>
        <taxon>Fungi</taxon>
        <taxon>Dikarya</taxon>
        <taxon>Basidiomycota</taxon>
        <taxon>Agaricomycotina</taxon>
        <taxon>Agaricomycetes</taxon>
        <taxon>Russulales</taxon>
        <taxon>Hericiaceae</taxon>
        <taxon>Hericium</taxon>
    </lineage>
</organism>
<evidence type="ECO:0000256" key="6">
    <source>
        <dbReference type="ARBA" id="ARBA00023054"/>
    </source>
</evidence>
<evidence type="ECO:0000256" key="4">
    <source>
        <dbReference type="ARBA" id="ARBA00019827"/>
    </source>
</evidence>
<dbReference type="STRING" id="135208.A0A4Y9ZTG8"/>
<comment type="subcellular location">
    <subcellularLocation>
        <location evidence="1">Nucleus</location>
        <location evidence="1">Nucleolus</location>
    </subcellularLocation>
</comment>
<keyword evidence="10" id="KW-1185">Reference proteome</keyword>
<dbReference type="Pfam" id="PF10153">
    <property type="entry name" value="Efg1"/>
    <property type="match status" value="2"/>
</dbReference>